<dbReference type="Proteomes" id="UP000245998">
    <property type="component" value="Unassembled WGS sequence"/>
</dbReference>
<comment type="caution">
    <text evidence="1">The sequence shown here is derived from an EMBL/GenBank/DDBJ whole genome shotgun (WGS) entry which is preliminary data.</text>
</comment>
<reference evidence="1 2" key="1">
    <citation type="submission" date="2018-04" db="EMBL/GenBank/DDBJ databases">
        <title>Camelliibacillus theae gen. nov., sp. nov., isolated from Pu'er tea.</title>
        <authorList>
            <person name="Niu L."/>
        </authorList>
    </citation>
    <scope>NUCLEOTIDE SEQUENCE [LARGE SCALE GENOMIC DNA]</scope>
    <source>
        <strain evidence="1 2">T8</strain>
    </source>
</reference>
<dbReference type="EMBL" id="QCZG01000046">
    <property type="protein sequence ID" value="PWA07824.1"/>
    <property type="molecule type" value="Genomic_DNA"/>
</dbReference>
<sequence>MQYENQLVNYTDHSFQKLCEKKYGINRGVYNTIDSWFYEKGIKNIISRRKEILSFLSFIAYRFSLNQPSKLRFGSGGLVNKLEEFWNEVSSYYRVNNG</sequence>
<accession>A0A2U1JSA2</accession>
<evidence type="ECO:0000313" key="1">
    <source>
        <dbReference type="EMBL" id="PWA07824.1"/>
    </source>
</evidence>
<dbReference type="AlphaFoldDB" id="A0A2U1JSA2"/>
<proteinExistence type="predicted"/>
<gene>
    <name evidence="1" type="ORF">DCC39_16135</name>
</gene>
<evidence type="ECO:0000313" key="2">
    <source>
        <dbReference type="Proteomes" id="UP000245998"/>
    </source>
</evidence>
<dbReference type="OrthoDB" id="2889790at2"/>
<protein>
    <submittedName>
        <fullName evidence="1">Uncharacterized protein</fullName>
    </submittedName>
</protein>
<organism evidence="1 2">
    <name type="scientific">Pueribacillus theae</name>
    <dbReference type="NCBI Taxonomy" id="2171751"/>
    <lineage>
        <taxon>Bacteria</taxon>
        <taxon>Bacillati</taxon>
        <taxon>Bacillota</taxon>
        <taxon>Bacilli</taxon>
        <taxon>Bacillales</taxon>
        <taxon>Bacillaceae</taxon>
        <taxon>Pueribacillus</taxon>
    </lineage>
</organism>
<keyword evidence="2" id="KW-1185">Reference proteome</keyword>
<dbReference type="RefSeq" id="WP_116555934.1">
    <property type="nucleotide sequence ID" value="NZ_QCZG01000046.1"/>
</dbReference>
<name>A0A2U1JSA2_9BACI</name>